<evidence type="ECO:0000313" key="2">
    <source>
        <dbReference type="Proteomes" id="UP000800200"/>
    </source>
</evidence>
<name>A0A6A6ETD0_9PEZI</name>
<feature type="non-terminal residue" evidence="1">
    <location>
        <position position="50"/>
    </location>
</feature>
<protein>
    <submittedName>
        <fullName evidence="1">Uncharacterized protein</fullName>
    </submittedName>
</protein>
<evidence type="ECO:0000313" key="1">
    <source>
        <dbReference type="EMBL" id="KAF2194834.1"/>
    </source>
</evidence>
<gene>
    <name evidence="1" type="ORF">K469DRAFT_539898</name>
</gene>
<proteinExistence type="predicted"/>
<dbReference type="OrthoDB" id="5240432at2759"/>
<keyword evidence="2" id="KW-1185">Reference proteome</keyword>
<dbReference type="AlphaFoldDB" id="A0A6A6ETD0"/>
<dbReference type="EMBL" id="ML994611">
    <property type="protein sequence ID" value="KAF2194834.1"/>
    <property type="molecule type" value="Genomic_DNA"/>
</dbReference>
<feature type="non-terminal residue" evidence="1">
    <location>
        <position position="1"/>
    </location>
</feature>
<sequence length="50" mass="6091">YRVHSDRYWIKWNGENVLWLPQEYRPICSMVRRQTVAIGRASGRVLLIRF</sequence>
<dbReference type="Proteomes" id="UP000800200">
    <property type="component" value="Unassembled WGS sequence"/>
</dbReference>
<organism evidence="1 2">
    <name type="scientific">Zopfia rhizophila CBS 207.26</name>
    <dbReference type="NCBI Taxonomy" id="1314779"/>
    <lineage>
        <taxon>Eukaryota</taxon>
        <taxon>Fungi</taxon>
        <taxon>Dikarya</taxon>
        <taxon>Ascomycota</taxon>
        <taxon>Pezizomycotina</taxon>
        <taxon>Dothideomycetes</taxon>
        <taxon>Dothideomycetes incertae sedis</taxon>
        <taxon>Zopfiaceae</taxon>
        <taxon>Zopfia</taxon>
    </lineage>
</organism>
<reference evidence="1" key="1">
    <citation type="journal article" date="2020" name="Stud. Mycol.">
        <title>101 Dothideomycetes genomes: a test case for predicting lifestyles and emergence of pathogens.</title>
        <authorList>
            <person name="Haridas S."/>
            <person name="Albert R."/>
            <person name="Binder M."/>
            <person name="Bloem J."/>
            <person name="Labutti K."/>
            <person name="Salamov A."/>
            <person name="Andreopoulos B."/>
            <person name="Baker S."/>
            <person name="Barry K."/>
            <person name="Bills G."/>
            <person name="Bluhm B."/>
            <person name="Cannon C."/>
            <person name="Castanera R."/>
            <person name="Culley D."/>
            <person name="Daum C."/>
            <person name="Ezra D."/>
            <person name="Gonzalez J."/>
            <person name="Henrissat B."/>
            <person name="Kuo A."/>
            <person name="Liang C."/>
            <person name="Lipzen A."/>
            <person name="Lutzoni F."/>
            <person name="Magnuson J."/>
            <person name="Mondo S."/>
            <person name="Nolan M."/>
            <person name="Ohm R."/>
            <person name="Pangilinan J."/>
            <person name="Park H.-J."/>
            <person name="Ramirez L."/>
            <person name="Alfaro M."/>
            <person name="Sun H."/>
            <person name="Tritt A."/>
            <person name="Yoshinaga Y."/>
            <person name="Zwiers L.-H."/>
            <person name="Turgeon B."/>
            <person name="Goodwin S."/>
            <person name="Spatafora J."/>
            <person name="Crous P."/>
            <person name="Grigoriev I."/>
        </authorList>
    </citation>
    <scope>NUCLEOTIDE SEQUENCE</scope>
    <source>
        <strain evidence="1">CBS 207.26</strain>
    </source>
</reference>
<accession>A0A6A6ETD0</accession>